<dbReference type="Pfam" id="PF01627">
    <property type="entry name" value="Hpt"/>
    <property type="match status" value="1"/>
</dbReference>
<keyword evidence="1" id="KW-0597">Phosphoprotein</keyword>
<sequence>MTQSIFDLKNFLRSLADDDELARELLAAFMEDSPVRTASLREALANDDAGEAAKMAHSLKGMCGVIRSDALVSLALAMEISAKDENLDATREHFSRFSDLLDTAHDEMNDYINS</sequence>
<dbReference type="SUPFAM" id="SSF47226">
    <property type="entry name" value="Histidine-containing phosphotransfer domain, HPT domain"/>
    <property type="match status" value="1"/>
</dbReference>
<feature type="modified residue" description="Phosphohistidine" evidence="1">
    <location>
        <position position="57"/>
    </location>
</feature>
<reference evidence="3 4" key="1">
    <citation type="submission" date="2019-11" db="EMBL/GenBank/DDBJ databases">
        <authorList>
            <person name="Zheng R.K."/>
            <person name="Sun C.M."/>
        </authorList>
    </citation>
    <scope>NUCLEOTIDE SEQUENCE [LARGE SCALE GENOMIC DNA]</scope>
    <source>
        <strain evidence="3 4">SRB007</strain>
    </source>
</reference>
<evidence type="ECO:0000313" key="3">
    <source>
        <dbReference type="EMBL" id="QGY39727.1"/>
    </source>
</evidence>
<dbReference type="InterPro" id="IPR036641">
    <property type="entry name" value="HPT_dom_sf"/>
</dbReference>
<evidence type="ECO:0000259" key="2">
    <source>
        <dbReference type="PROSITE" id="PS50894"/>
    </source>
</evidence>
<name>A0A6I6JHX7_9BACT</name>
<dbReference type="GO" id="GO:0004672">
    <property type="term" value="F:protein kinase activity"/>
    <property type="evidence" value="ECO:0007669"/>
    <property type="project" value="UniProtKB-ARBA"/>
</dbReference>
<evidence type="ECO:0000256" key="1">
    <source>
        <dbReference type="PROSITE-ProRule" id="PRU00110"/>
    </source>
</evidence>
<dbReference type="KEGG" id="psel:GM415_06210"/>
<dbReference type="Gene3D" id="1.20.120.160">
    <property type="entry name" value="HPT domain"/>
    <property type="match status" value="1"/>
</dbReference>
<protein>
    <submittedName>
        <fullName evidence="3">Hpt domain-containing protein</fullName>
    </submittedName>
</protein>
<dbReference type="SMART" id="SM00073">
    <property type="entry name" value="HPT"/>
    <property type="match status" value="1"/>
</dbReference>
<proteinExistence type="predicted"/>
<dbReference type="RefSeq" id="WP_158946952.1">
    <property type="nucleotide sequence ID" value="NZ_CP046400.1"/>
</dbReference>
<dbReference type="Proteomes" id="UP000428328">
    <property type="component" value="Chromosome"/>
</dbReference>
<organism evidence="3 4">
    <name type="scientific">Pseudodesulfovibrio cashew</name>
    <dbReference type="NCBI Taxonomy" id="2678688"/>
    <lineage>
        <taxon>Bacteria</taxon>
        <taxon>Pseudomonadati</taxon>
        <taxon>Thermodesulfobacteriota</taxon>
        <taxon>Desulfovibrionia</taxon>
        <taxon>Desulfovibrionales</taxon>
        <taxon>Desulfovibrionaceae</taxon>
    </lineage>
</organism>
<dbReference type="EMBL" id="CP046400">
    <property type="protein sequence ID" value="QGY39727.1"/>
    <property type="molecule type" value="Genomic_DNA"/>
</dbReference>
<dbReference type="PROSITE" id="PS50894">
    <property type="entry name" value="HPT"/>
    <property type="match status" value="1"/>
</dbReference>
<keyword evidence="4" id="KW-1185">Reference proteome</keyword>
<feature type="domain" description="HPt" evidence="2">
    <location>
        <begin position="18"/>
        <end position="114"/>
    </location>
</feature>
<dbReference type="AlphaFoldDB" id="A0A6I6JHX7"/>
<accession>A0A6I6JHX7</accession>
<gene>
    <name evidence="3" type="ORF">GM415_06210</name>
</gene>
<evidence type="ECO:0000313" key="4">
    <source>
        <dbReference type="Proteomes" id="UP000428328"/>
    </source>
</evidence>
<dbReference type="GO" id="GO:0000160">
    <property type="term" value="P:phosphorelay signal transduction system"/>
    <property type="evidence" value="ECO:0007669"/>
    <property type="project" value="InterPro"/>
</dbReference>
<dbReference type="InterPro" id="IPR008207">
    <property type="entry name" value="Sig_transdc_His_kin_Hpt_dom"/>
</dbReference>